<name>A0ABT2J9S6_9PSEU</name>
<comment type="caution">
    <text evidence="2">The sequence shown here is derived from an EMBL/GenBank/DDBJ whole genome shotgun (WGS) entry which is preliminary data.</text>
</comment>
<dbReference type="Pfam" id="PF19809">
    <property type="entry name" value="DUF6292"/>
    <property type="match status" value="1"/>
</dbReference>
<dbReference type="Proteomes" id="UP001156441">
    <property type="component" value="Unassembled WGS sequence"/>
</dbReference>
<keyword evidence="3" id="KW-1185">Reference proteome</keyword>
<evidence type="ECO:0000259" key="1">
    <source>
        <dbReference type="Pfam" id="PF19809"/>
    </source>
</evidence>
<dbReference type="EMBL" id="JAFFZE010000012">
    <property type="protein sequence ID" value="MCT2584523.1"/>
    <property type="molecule type" value="Genomic_DNA"/>
</dbReference>
<evidence type="ECO:0000313" key="3">
    <source>
        <dbReference type="Proteomes" id="UP001156441"/>
    </source>
</evidence>
<dbReference type="InterPro" id="IPR046259">
    <property type="entry name" value="DUF6292"/>
</dbReference>
<gene>
    <name evidence="2" type="ORF">JT362_15470</name>
</gene>
<reference evidence="2 3" key="1">
    <citation type="submission" date="2021-02" db="EMBL/GenBank/DDBJ databases">
        <title>Actinophytocola xerophila sp. nov., isolated from soil of cotton cropping field.</title>
        <authorList>
            <person name="Huang R."/>
            <person name="Chen X."/>
            <person name="Ge X."/>
            <person name="Liu W."/>
        </authorList>
    </citation>
    <scope>NUCLEOTIDE SEQUENCE [LARGE SCALE GENOMIC DNA]</scope>
    <source>
        <strain evidence="2 3">S1-96</strain>
    </source>
</reference>
<protein>
    <recommendedName>
        <fullName evidence="1">DUF6292 domain-containing protein</fullName>
    </recommendedName>
</protein>
<organism evidence="2 3">
    <name type="scientific">Actinophytocola gossypii</name>
    <dbReference type="NCBI Taxonomy" id="2812003"/>
    <lineage>
        <taxon>Bacteria</taxon>
        <taxon>Bacillati</taxon>
        <taxon>Actinomycetota</taxon>
        <taxon>Actinomycetes</taxon>
        <taxon>Pseudonocardiales</taxon>
        <taxon>Pseudonocardiaceae</taxon>
    </lineage>
</organism>
<evidence type="ECO:0000313" key="2">
    <source>
        <dbReference type="EMBL" id="MCT2584523.1"/>
    </source>
</evidence>
<sequence>MLGLEHSVPGQVPLSGRLAVYVSHVAEAVGVPTEATGCEVSDTATAYLGLDRRLRTRPDHDLMLLWDERLGWYLAVETTPAEAPVVLAYLDGDTVPTPDTVARFVADTASDQTATRIRPVPLPTDRGELAARMAAVCPLVS</sequence>
<accession>A0ABT2J9S6</accession>
<feature type="domain" description="DUF6292" evidence="1">
    <location>
        <begin position="21"/>
        <end position="107"/>
    </location>
</feature>
<proteinExistence type="predicted"/>